<feature type="transmembrane region" description="Helical" evidence="1">
    <location>
        <begin position="40"/>
        <end position="60"/>
    </location>
</feature>
<keyword evidence="1" id="KW-0472">Membrane</keyword>
<protein>
    <submittedName>
        <fullName evidence="2">Uncharacterized protein</fullName>
    </submittedName>
</protein>
<accession>W1P2P7</accession>
<organism evidence="2 3">
    <name type="scientific">Amborella trichopoda</name>
    <dbReference type="NCBI Taxonomy" id="13333"/>
    <lineage>
        <taxon>Eukaryota</taxon>
        <taxon>Viridiplantae</taxon>
        <taxon>Streptophyta</taxon>
        <taxon>Embryophyta</taxon>
        <taxon>Tracheophyta</taxon>
        <taxon>Spermatophyta</taxon>
        <taxon>Magnoliopsida</taxon>
        <taxon>Amborellales</taxon>
        <taxon>Amborellaceae</taxon>
        <taxon>Amborella</taxon>
    </lineage>
</organism>
<proteinExistence type="predicted"/>
<keyword evidence="1" id="KW-1133">Transmembrane helix</keyword>
<evidence type="ECO:0000256" key="1">
    <source>
        <dbReference type="SAM" id="Phobius"/>
    </source>
</evidence>
<keyword evidence="3" id="KW-1185">Reference proteome</keyword>
<dbReference type="Gramene" id="ERN01210">
    <property type="protein sequence ID" value="ERN01210"/>
    <property type="gene ID" value="AMTR_s00002p00237570"/>
</dbReference>
<evidence type="ECO:0000313" key="2">
    <source>
        <dbReference type="EMBL" id="ERN01210.1"/>
    </source>
</evidence>
<evidence type="ECO:0000313" key="3">
    <source>
        <dbReference type="Proteomes" id="UP000017836"/>
    </source>
</evidence>
<dbReference type="EMBL" id="KI394767">
    <property type="protein sequence ID" value="ERN01210.1"/>
    <property type="molecule type" value="Genomic_DNA"/>
</dbReference>
<reference evidence="3" key="1">
    <citation type="journal article" date="2013" name="Science">
        <title>The Amborella genome and the evolution of flowering plants.</title>
        <authorList>
            <consortium name="Amborella Genome Project"/>
        </authorList>
    </citation>
    <scope>NUCLEOTIDE SEQUENCE [LARGE SCALE GENOMIC DNA]</scope>
</reference>
<dbReference type="HOGENOM" id="CLU_2443753_0_0_1"/>
<feature type="transmembrane region" description="Helical" evidence="1">
    <location>
        <begin position="12"/>
        <end position="34"/>
    </location>
</feature>
<dbReference type="AlphaFoldDB" id="W1P2P7"/>
<gene>
    <name evidence="2" type="ORF">AMTR_s00002p00237570</name>
</gene>
<keyword evidence="1" id="KW-0812">Transmembrane</keyword>
<name>W1P2P7_AMBTC</name>
<sequence>MERVRRAEQGRRPLEAVMAALFLVAVAAMLVEWKSDLPKVVLYILLAVLSHIVLAFLVWCRCVTRGSPRNVRESTVDISVQMVVRNRAEF</sequence>
<dbReference type="Proteomes" id="UP000017836">
    <property type="component" value="Unassembled WGS sequence"/>
</dbReference>